<dbReference type="PRINTS" id="PR00419">
    <property type="entry name" value="ADXRDTASE"/>
</dbReference>
<dbReference type="PANTHER" id="PTHR10668">
    <property type="entry name" value="PHYTOENE DEHYDROGENASE"/>
    <property type="match status" value="1"/>
</dbReference>
<dbReference type="GeneID" id="303171992"/>
<dbReference type="PANTHER" id="PTHR10668:SF105">
    <property type="entry name" value="DEHYDROGENASE-RELATED"/>
    <property type="match status" value="1"/>
</dbReference>
<dbReference type="AlphaFoldDB" id="A0A1R4F1P6"/>
<organism evidence="1 2">
    <name type="scientific">Agrococcus casei LMG 22410</name>
    <dbReference type="NCBI Taxonomy" id="1255656"/>
    <lineage>
        <taxon>Bacteria</taxon>
        <taxon>Bacillati</taxon>
        <taxon>Actinomycetota</taxon>
        <taxon>Actinomycetes</taxon>
        <taxon>Micrococcales</taxon>
        <taxon>Microbacteriaceae</taxon>
        <taxon>Agrococcus</taxon>
    </lineage>
</organism>
<reference evidence="1 2" key="1">
    <citation type="submission" date="2017-02" db="EMBL/GenBank/DDBJ databases">
        <authorList>
            <person name="Peterson S.W."/>
        </authorList>
    </citation>
    <scope>NUCLEOTIDE SEQUENCE [LARGE SCALE GENOMIC DNA]</scope>
    <source>
        <strain evidence="1 2">LMG 22410</strain>
    </source>
</reference>
<dbReference type="Gene3D" id="3.50.50.60">
    <property type="entry name" value="FAD/NAD(P)-binding domain"/>
    <property type="match status" value="1"/>
</dbReference>
<dbReference type="InterPro" id="IPR036188">
    <property type="entry name" value="FAD/NAD-bd_sf"/>
</dbReference>
<dbReference type="RefSeq" id="WP_086990795.1">
    <property type="nucleotide sequence ID" value="NZ_FUHU01000010.1"/>
</dbReference>
<name>A0A1R4F1P6_9MICO</name>
<protein>
    <submittedName>
        <fullName evidence="1">Phytoene dehydrogenase and related proteins</fullName>
    </submittedName>
</protein>
<evidence type="ECO:0000313" key="2">
    <source>
        <dbReference type="Proteomes" id="UP000195787"/>
    </source>
</evidence>
<dbReference type="OrthoDB" id="833207at2"/>
<keyword evidence="2" id="KW-1185">Reference proteome</keyword>
<sequence length="477" mass="50358">MKAVIVGAGPNGLTAAAVLARAGLAVSVLERLPTVGGAASSVTAFGDRAVIDQGAAAHPFGVISPAFDDLNLERHGLEWVHPEYPVAHPLPGGRAAFLQQDADLTAMGLGVDRAAWLRLHQPATDNPRATASSILSPLVRLPEHPLLLARLGLRGAWPASALARTVFRSGAAQALFAGSATHATLPLGHPLTSAFGIAFGGVGHSTGWPFARGGTQEISNALRRAAEEAGAKIQTEHHVADVRELSSADIVLLDLTPRQIVQIAGERLHPLYGRRLRTWHYGPAVAKLDLLLDGPVPWQDTRVERAGTVHVGGTIAEIAAAERAVAHGRMPERPFVLVTQPSSADPTRAADGSHVIWAYAHVPHAWRGDTAAVIESRIEQFAPGFRDRIIARRVNSPSDLEQWNPNLVGGAIGGGSLTGTQQLARPRLFNPYRVPLRSSAEKEQPLYVCSSSTPPGGGVHGMNGWHAAAAVLLDLGR</sequence>
<dbReference type="Pfam" id="PF13450">
    <property type="entry name" value="NAD_binding_8"/>
    <property type="match status" value="1"/>
</dbReference>
<accession>A0A1R4F1P6</accession>
<gene>
    <name evidence="1" type="ORF">CZ674_02110</name>
</gene>
<dbReference type="SUPFAM" id="SSF51905">
    <property type="entry name" value="FAD/NAD(P)-binding domain"/>
    <property type="match status" value="1"/>
</dbReference>
<dbReference type="EMBL" id="FUHU01000010">
    <property type="protein sequence ID" value="SJM49840.1"/>
    <property type="molecule type" value="Genomic_DNA"/>
</dbReference>
<proteinExistence type="predicted"/>
<dbReference type="Proteomes" id="UP000195787">
    <property type="component" value="Unassembled WGS sequence"/>
</dbReference>
<evidence type="ECO:0000313" key="1">
    <source>
        <dbReference type="EMBL" id="SJM49840.1"/>
    </source>
</evidence>